<evidence type="ECO:0000256" key="1">
    <source>
        <dbReference type="SAM" id="MobiDB-lite"/>
    </source>
</evidence>
<sequence length="85" mass="9022">MELTYQPFNPNGDTGTVNTPPIINSSSTQQGELECEHQKASRVRGGGAAKDCFLGMIACFVCFECCKGCCDCIAGIICCPCEVCC</sequence>
<evidence type="ECO:0008006" key="4">
    <source>
        <dbReference type="Google" id="ProtNLM"/>
    </source>
</evidence>
<protein>
    <recommendedName>
        <fullName evidence="4">Cysteine-rich transmembrane CYSTM domain-containing protein</fullName>
    </recommendedName>
</protein>
<feature type="region of interest" description="Disordered" evidence="1">
    <location>
        <begin position="1"/>
        <end position="21"/>
    </location>
</feature>
<dbReference type="AlphaFoldDB" id="A0A2A9NU94"/>
<proteinExistence type="predicted"/>
<dbReference type="OrthoDB" id="3261439at2759"/>
<keyword evidence="3" id="KW-1185">Reference proteome</keyword>
<evidence type="ECO:0000313" key="3">
    <source>
        <dbReference type="Proteomes" id="UP000242287"/>
    </source>
</evidence>
<accession>A0A2A9NU94</accession>
<reference evidence="2 3" key="1">
    <citation type="submission" date="2014-02" db="EMBL/GenBank/DDBJ databases">
        <title>Transposable element dynamics among asymbiotic and ectomycorrhizal Amanita fungi.</title>
        <authorList>
            <consortium name="DOE Joint Genome Institute"/>
            <person name="Hess J."/>
            <person name="Skrede I."/>
            <person name="Wolfe B."/>
            <person name="LaButti K."/>
            <person name="Ohm R.A."/>
            <person name="Grigoriev I.V."/>
            <person name="Pringle A."/>
        </authorList>
    </citation>
    <scope>NUCLEOTIDE SEQUENCE [LARGE SCALE GENOMIC DNA]</scope>
    <source>
        <strain evidence="2 3">SKay4041</strain>
    </source>
</reference>
<evidence type="ECO:0000313" key="2">
    <source>
        <dbReference type="EMBL" id="PFH51242.1"/>
    </source>
</evidence>
<dbReference type="EMBL" id="KZ301990">
    <property type="protein sequence ID" value="PFH51242.1"/>
    <property type="molecule type" value="Genomic_DNA"/>
</dbReference>
<dbReference type="Proteomes" id="UP000242287">
    <property type="component" value="Unassembled WGS sequence"/>
</dbReference>
<organism evidence="2 3">
    <name type="scientific">Amanita thiersii Skay4041</name>
    <dbReference type="NCBI Taxonomy" id="703135"/>
    <lineage>
        <taxon>Eukaryota</taxon>
        <taxon>Fungi</taxon>
        <taxon>Dikarya</taxon>
        <taxon>Basidiomycota</taxon>
        <taxon>Agaricomycotina</taxon>
        <taxon>Agaricomycetes</taxon>
        <taxon>Agaricomycetidae</taxon>
        <taxon>Agaricales</taxon>
        <taxon>Pluteineae</taxon>
        <taxon>Amanitaceae</taxon>
        <taxon>Amanita</taxon>
    </lineage>
</organism>
<name>A0A2A9NU94_9AGAR</name>
<gene>
    <name evidence="2" type="ORF">AMATHDRAFT_143113</name>
</gene>